<evidence type="ECO:0000313" key="3">
    <source>
        <dbReference type="EMBL" id="CUG04169.1"/>
    </source>
</evidence>
<dbReference type="PANTHER" id="PTHR48287:SF1">
    <property type="entry name" value="ARM REPEAT SUPERFAMILY PROTEIN"/>
    <property type="match status" value="1"/>
</dbReference>
<reference evidence="4" key="1">
    <citation type="submission" date="2015-09" db="EMBL/GenBank/DDBJ databases">
        <authorList>
            <consortium name="Pathogen Informatics"/>
        </authorList>
    </citation>
    <scope>NUCLEOTIDE SEQUENCE [LARGE SCALE GENOMIC DNA]</scope>
    <source>
        <strain evidence="4">Lake Konstanz</strain>
    </source>
</reference>
<dbReference type="InterPro" id="IPR016024">
    <property type="entry name" value="ARM-type_fold"/>
</dbReference>
<dbReference type="OMA" id="WALDACK"/>
<name>A0A0S4IVK1_BODSA</name>
<dbReference type="Pfam" id="PF08161">
    <property type="entry name" value="RRP12_HEAT"/>
    <property type="match status" value="1"/>
</dbReference>
<feature type="compositionally biased region" description="Basic and acidic residues" evidence="1">
    <location>
        <begin position="1072"/>
        <end position="1086"/>
    </location>
</feature>
<dbReference type="PANTHER" id="PTHR48287">
    <property type="entry name" value="ARM REPEAT SUPERFAMILY PROTEIN"/>
    <property type="match status" value="1"/>
</dbReference>
<gene>
    <name evidence="3" type="ORF">BSAL_70455</name>
</gene>
<sequence>MVLKKKTLKVAKKAVTRVSKAAVAHTKKAASALKLRKRGTNMSRKQIMVLQRDKYHDKQLKKQEKEIVAKEKVSKGFQHAMNKKVHKPFDHAELRVVHDGLVAGIEALGEPVTPTALLMVAMTTLGKWQDKKQAPYLLVICTACFPKVSPALLNRMFPQLLRLCEQCISESEQNSLLAAKAMKLIQQVFSCLEPSMQLYNAVRKLEPNRLNTIVMPLYLTTLRKVLQSAALTEGRATFFLQALPDFVSLCLTSFTDAPQNVVSASFGELQTLFSMSISPQIVESNNGHSVINGIISDKLTQMFKPHTQRHWGLAAELVGSLFERLCYLKRTANANKFLAWFNTVPFLLKVLNKIRHVDDTSLNTSIEKAMIAIGKGMSVESFVTTLPFNPMDIAKIRTSGQDEDSLWKNSYLVNLVRRIAAHDSLPFFVRYFGPIIEFCRNQEKESLAANREAEALQWGSLHSQYWRVCVGFFHYPITVTSDAYREVAKQLVALLSTNLVDVAANAFHVLCSGYHKLATTEQDNDLEDSDDDYQEEAGAFAPHRQSNKTNLEDDDTFLRMNDEGWNVHAFHGITQAAAQEVCAILAKYSTNIMPRLCNVFKTHDSSAVLNGIQSYSRVCTPSVMQTILKSILDVGETIGEAEGENNAQVTSHRRVVLDIACAICAQLSVEHLHKVFETIVEPVLSDPSPNSRILQKKAYKLLYAMFEHRIKDMYPLFARVMGLLAVGQQHVTVSGLKMRIRCVSWALDACKMYYPDSIVPAIKSAVGEVVLFSRERSSGARDMAMEVLDKMQRYMVAAGCSHNTLLHIVLAGLSGKTGMLVSCTVVCLAKLVYMSFESLSHGDLEGTVSMCFQLMESAIPEIRTAAATFARMVLKLMKRSVPVANAVRGALPKILMAIALVTSQTRVSSSVRVMMRVLLEKCIKRFGFDTVDSLFPLGSKRFLIYTNKMLRREEKKEEREMKKRAEAQKNEFSDLFLGAMKANNGGEDGDLLEGGALTQFVATRSALPFNGSRGDDDDAEDDMCLVMESDKIRIMSKLEKKREDDYRKNKMIADRLLRRAGGVMNPRQMATSDEHQEKRKRGRDDGDNATAQDLENDELVLRYGDKINESSVKAAASQFNRGRVEGDASAGARPGARPGAPSSHTVKLRDQKQQRKELARERVQEDIRLGDEFSSGKGQGDVKRGSLDPFAYVPLNRRFMNKRHSRQAVQRFEAVSTKTFKGNKAKMVYGK</sequence>
<feature type="region of interest" description="Disordered" evidence="1">
    <location>
        <begin position="1118"/>
        <end position="1164"/>
    </location>
</feature>
<dbReference type="InterPro" id="IPR012978">
    <property type="entry name" value="HEAT_RRP12"/>
</dbReference>
<feature type="compositionally biased region" description="Basic and acidic residues" evidence="1">
    <location>
        <begin position="1147"/>
        <end position="1164"/>
    </location>
</feature>
<accession>A0A0S4IVK1</accession>
<dbReference type="VEuPathDB" id="TriTrypDB:BSAL_70455"/>
<dbReference type="Proteomes" id="UP000051952">
    <property type="component" value="Unassembled WGS sequence"/>
</dbReference>
<protein>
    <recommendedName>
        <fullName evidence="2">RRP12 HEAT domain-containing protein</fullName>
    </recommendedName>
</protein>
<evidence type="ECO:0000259" key="2">
    <source>
        <dbReference type="Pfam" id="PF08161"/>
    </source>
</evidence>
<organism evidence="3 4">
    <name type="scientific">Bodo saltans</name>
    <name type="common">Flagellated protozoan</name>
    <dbReference type="NCBI Taxonomy" id="75058"/>
    <lineage>
        <taxon>Eukaryota</taxon>
        <taxon>Discoba</taxon>
        <taxon>Euglenozoa</taxon>
        <taxon>Kinetoplastea</taxon>
        <taxon>Metakinetoplastina</taxon>
        <taxon>Eubodonida</taxon>
        <taxon>Bodonidae</taxon>
        <taxon>Bodo</taxon>
    </lineage>
</organism>
<dbReference type="GO" id="GO:0005634">
    <property type="term" value="C:nucleus"/>
    <property type="evidence" value="ECO:0007669"/>
    <property type="project" value="UniProtKB-SubCell"/>
</dbReference>
<keyword evidence="4" id="KW-1185">Reference proteome</keyword>
<dbReference type="SUPFAM" id="SSF48371">
    <property type="entry name" value="ARM repeat"/>
    <property type="match status" value="1"/>
</dbReference>
<feature type="compositionally biased region" description="Low complexity" evidence="1">
    <location>
        <begin position="1128"/>
        <end position="1143"/>
    </location>
</feature>
<feature type="domain" description="RRP12 HEAT" evidence="2">
    <location>
        <begin position="259"/>
        <end position="601"/>
    </location>
</feature>
<dbReference type="OrthoDB" id="2192888at2759"/>
<proteinExistence type="predicted"/>
<feature type="region of interest" description="Disordered" evidence="1">
    <location>
        <begin position="1060"/>
        <end position="1097"/>
    </location>
</feature>
<dbReference type="EMBL" id="CYKH01000514">
    <property type="protein sequence ID" value="CUG04169.1"/>
    <property type="molecule type" value="Genomic_DNA"/>
</dbReference>
<evidence type="ECO:0000313" key="4">
    <source>
        <dbReference type="Proteomes" id="UP000051952"/>
    </source>
</evidence>
<dbReference type="AlphaFoldDB" id="A0A0S4IVK1"/>
<evidence type="ECO:0000256" key="1">
    <source>
        <dbReference type="SAM" id="MobiDB-lite"/>
    </source>
</evidence>
<dbReference type="InterPro" id="IPR052087">
    <property type="entry name" value="RRP12"/>
</dbReference>